<protein>
    <submittedName>
        <fullName evidence="2">Uncharacterized protein</fullName>
    </submittedName>
</protein>
<evidence type="ECO:0000313" key="3">
    <source>
        <dbReference type="Proteomes" id="UP001148786"/>
    </source>
</evidence>
<accession>A0A9W8K4U1</accession>
<feature type="compositionally biased region" description="Low complexity" evidence="1">
    <location>
        <begin position="225"/>
        <end position="240"/>
    </location>
</feature>
<dbReference type="AlphaFoldDB" id="A0A9W8K4U1"/>
<reference evidence="2" key="1">
    <citation type="submission" date="2022-07" db="EMBL/GenBank/DDBJ databases">
        <title>Genome Sequence of Agrocybe chaxingu.</title>
        <authorList>
            <person name="Buettner E."/>
        </authorList>
    </citation>
    <scope>NUCLEOTIDE SEQUENCE</scope>
    <source>
        <strain evidence="2">MP-N11</strain>
    </source>
</reference>
<feature type="compositionally biased region" description="Polar residues" evidence="1">
    <location>
        <begin position="243"/>
        <end position="259"/>
    </location>
</feature>
<feature type="compositionally biased region" description="Basic and acidic residues" evidence="1">
    <location>
        <begin position="354"/>
        <end position="365"/>
    </location>
</feature>
<evidence type="ECO:0000313" key="2">
    <source>
        <dbReference type="EMBL" id="KAJ3512184.1"/>
    </source>
</evidence>
<feature type="region of interest" description="Disordered" evidence="1">
    <location>
        <begin position="1"/>
        <end position="99"/>
    </location>
</feature>
<feature type="compositionally biased region" description="Basic residues" evidence="1">
    <location>
        <begin position="81"/>
        <end position="91"/>
    </location>
</feature>
<sequence length="424" mass="45265">MTNNLIRPPSAMHPPIDKAHTHGPDRVAGSSNGAKSSKDITGLGSAQDARGARYSFASFSSTSPRLQISQPPPADAEFPRAHAHPSAKRTRPAPTDNSWYTANAYDVTPKFTRLGLAGPGVVLPVSARAHRKQQQSNPSASNVDKEKEKRASIASFQLTRRSSTVSSLASTSTSTSTRDGIGSAWLEAPSPSTHSSSSSPSPTPTCSSPASSVSSLPLTIMTPKSAASSQATSLVSSSRTSIEETGSGTAKLDNNSTSHQDSRIFALKKRQSVSLLSRMASWRRSTPAVDEFEWSEQHEADWALIEKAQPMSLNPLESEKGNLPHASVNVAVTVEVHLDPAPLDECSASAESETESRESVFERGDSGRYVDPRVTKLALRREKNAGVSTVKRCGSVRRLWKLMVGAGPGSLNHHPIARGEVTRE</sequence>
<dbReference type="Proteomes" id="UP001148786">
    <property type="component" value="Unassembled WGS sequence"/>
</dbReference>
<proteinExistence type="predicted"/>
<name>A0A9W8K4U1_9AGAR</name>
<feature type="compositionally biased region" description="Polar residues" evidence="1">
    <location>
        <begin position="57"/>
        <end position="69"/>
    </location>
</feature>
<keyword evidence="3" id="KW-1185">Reference proteome</keyword>
<feature type="region of interest" description="Disordered" evidence="1">
    <location>
        <begin position="346"/>
        <end position="365"/>
    </location>
</feature>
<comment type="caution">
    <text evidence="2">The sequence shown here is derived from an EMBL/GenBank/DDBJ whole genome shotgun (WGS) entry which is preliminary data.</text>
</comment>
<feature type="compositionally biased region" description="Low complexity" evidence="1">
    <location>
        <begin position="159"/>
        <end position="178"/>
    </location>
</feature>
<feature type="region of interest" description="Disordered" evidence="1">
    <location>
        <begin position="125"/>
        <end position="261"/>
    </location>
</feature>
<feature type="compositionally biased region" description="Basic and acidic residues" evidence="1">
    <location>
        <begin position="15"/>
        <end position="25"/>
    </location>
</feature>
<evidence type="ECO:0000256" key="1">
    <source>
        <dbReference type="SAM" id="MobiDB-lite"/>
    </source>
</evidence>
<organism evidence="2 3">
    <name type="scientific">Agrocybe chaxingu</name>
    <dbReference type="NCBI Taxonomy" id="84603"/>
    <lineage>
        <taxon>Eukaryota</taxon>
        <taxon>Fungi</taxon>
        <taxon>Dikarya</taxon>
        <taxon>Basidiomycota</taxon>
        <taxon>Agaricomycotina</taxon>
        <taxon>Agaricomycetes</taxon>
        <taxon>Agaricomycetidae</taxon>
        <taxon>Agaricales</taxon>
        <taxon>Agaricineae</taxon>
        <taxon>Strophariaceae</taxon>
        <taxon>Agrocybe</taxon>
    </lineage>
</organism>
<dbReference type="EMBL" id="JANKHO010000275">
    <property type="protein sequence ID" value="KAJ3512184.1"/>
    <property type="molecule type" value="Genomic_DNA"/>
</dbReference>
<dbReference type="OrthoDB" id="3070411at2759"/>
<gene>
    <name evidence="2" type="ORF">NLJ89_g3671</name>
</gene>
<feature type="compositionally biased region" description="Low complexity" evidence="1">
    <location>
        <begin position="189"/>
        <end position="217"/>
    </location>
</feature>